<dbReference type="Proteomes" id="UP001178461">
    <property type="component" value="Chromosome 6"/>
</dbReference>
<gene>
    <name evidence="1" type="ORF">PODLI_1B007659</name>
</gene>
<sequence>MQMFQKSNGLPERITFDNQGLTVLYKGNKKKFWIPLLPSDHINVSGATLTEEECKLPSFHCPSKGRLCVLSCEQYPELLGSISLKLMVEAQCGQVLGLPSQVLNKQLHPIPAI</sequence>
<dbReference type="EMBL" id="OX395131">
    <property type="protein sequence ID" value="CAI5776491.1"/>
    <property type="molecule type" value="Genomic_DNA"/>
</dbReference>
<keyword evidence="2" id="KW-1185">Reference proteome</keyword>
<organism evidence="1 2">
    <name type="scientific">Podarcis lilfordi</name>
    <name type="common">Lilford's wall lizard</name>
    <dbReference type="NCBI Taxonomy" id="74358"/>
    <lineage>
        <taxon>Eukaryota</taxon>
        <taxon>Metazoa</taxon>
        <taxon>Chordata</taxon>
        <taxon>Craniata</taxon>
        <taxon>Vertebrata</taxon>
        <taxon>Euteleostomi</taxon>
        <taxon>Lepidosauria</taxon>
        <taxon>Squamata</taxon>
        <taxon>Bifurcata</taxon>
        <taxon>Unidentata</taxon>
        <taxon>Episquamata</taxon>
        <taxon>Laterata</taxon>
        <taxon>Lacertibaenia</taxon>
        <taxon>Lacertidae</taxon>
        <taxon>Podarcis</taxon>
    </lineage>
</organism>
<name>A0AA35KFA4_9SAUR</name>
<dbReference type="AlphaFoldDB" id="A0AA35KFA4"/>
<evidence type="ECO:0000313" key="2">
    <source>
        <dbReference type="Proteomes" id="UP001178461"/>
    </source>
</evidence>
<protein>
    <submittedName>
        <fullName evidence="1">Uncharacterized protein</fullName>
    </submittedName>
</protein>
<accession>A0AA35KFA4</accession>
<evidence type="ECO:0000313" key="1">
    <source>
        <dbReference type="EMBL" id="CAI5776491.1"/>
    </source>
</evidence>
<reference evidence="1" key="1">
    <citation type="submission" date="2022-12" db="EMBL/GenBank/DDBJ databases">
        <authorList>
            <person name="Alioto T."/>
            <person name="Alioto T."/>
            <person name="Gomez Garrido J."/>
        </authorList>
    </citation>
    <scope>NUCLEOTIDE SEQUENCE</scope>
</reference>
<proteinExistence type="predicted"/>